<evidence type="ECO:0000256" key="1">
    <source>
        <dbReference type="SAM" id="MobiDB-lite"/>
    </source>
</evidence>
<protein>
    <recommendedName>
        <fullName evidence="4">Peroxin-14</fullName>
    </recommendedName>
</protein>
<evidence type="ECO:0000313" key="3">
    <source>
        <dbReference type="Proteomes" id="UP001634394"/>
    </source>
</evidence>
<proteinExistence type="predicted"/>
<accession>A0ABD3UDM8</accession>
<name>A0ABD3UDM8_SINWO</name>
<gene>
    <name evidence="2" type="ORF">ACJMK2_017852</name>
</gene>
<feature type="region of interest" description="Disordered" evidence="1">
    <location>
        <begin position="26"/>
        <end position="45"/>
    </location>
</feature>
<reference evidence="2 3" key="1">
    <citation type="submission" date="2024-11" db="EMBL/GenBank/DDBJ databases">
        <title>Chromosome-level genome assembly of the freshwater bivalve Anodonta woodiana.</title>
        <authorList>
            <person name="Chen X."/>
        </authorList>
    </citation>
    <scope>NUCLEOTIDE SEQUENCE [LARGE SCALE GENOMIC DNA]</scope>
    <source>
        <strain evidence="2">MN2024</strain>
        <tissue evidence="2">Gills</tissue>
    </source>
</reference>
<sequence length="86" mass="9259">SVTTAISNDLANVVNQLQQLLETTSVKGPTSAHIVEASPPLPPPKWRAMKTLAKGKGKPLTSTPKQSPRVEIDLERDLEVSTSLED</sequence>
<feature type="region of interest" description="Disordered" evidence="1">
    <location>
        <begin position="53"/>
        <end position="86"/>
    </location>
</feature>
<feature type="compositionally biased region" description="Basic and acidic residues" evidence="1">
    <location>
        <begin position="68"/>
        <end position="79"/>
    </location>
</feature>
<feature type="non-terminal residue" evidence="2">
    <location>
        <position position="1"/>
    </location>
</feature>
<dbReference type="EMBL" id="JBJQND010000016">
    <property type="protein sequence ID" value="KAL3846901.1"/>
    <property type="molecule type" value="Genomic_DNA"/>
</dbReference>
<dbReference type="Proteomes" id="UP001634394">
    <property type="component" value="Unassembled WGS sequence"/>
</dbReference>
<organism evidence="2 3">
    <name type="scientific">Sinanodonta woodiana</name>
    <name type="common">Chinese pond mussel</name>
    <name type="synonym">Anodonta woodiana</name>
    <dbReference type="NCBI Taxonomy" id="1069815"/>
    <lineage>
        <taxon>Eukaryota</taxon>
        <taxon>Metazoa</taxon>
        <taxon>Spiralia</taxon>
        <taxon>Lophotrochozoa</taxon>
        <taxon>Mollusca</taxon>
        <taxon>Bivalvia</taxon>
        <taxon>Autobranchia</taxon>
        <taxon>Heteroconchia</taxon>
        <taxon>Palaeoheterodonta</taxon>
        <taxon>Unionida</taxon>
        <taxon>Unionoidea</taxon>
        <taxon>Unionidae</taxon>
        <taxon>Unioninae</taxon>
        <taxon>Sinanodonta</taxon>
    </lineage>
</organism>
<keyword evidence="3" id="KW-1185">Reference proteome</keyword>
<evidence type="ECO:0008006" key="4">
    <source>
        <dbReference type="Google" id="ProtNLM"/>
    </source>
</evidence>
<comment type="caution">
    <text evidence="2">The sequence shown here is derived from an EMBL/GenBank/DDBJ whole genome shotgun (WGS) entry which is preliminary data.</text>
</comment>
<dbReference type="AlphaFoldDB" id="A0ABD3UDM8"/>
<evidence type="ECO:0000313" key="2">
    <source>
        <dbReference type="EMBL" id="KAL3846901.1"/>
    </source>
</evidence>